<feature type="compositionally biased region" description="Polar residues" evidence="1">
    <location>
        <begin position="156"/>
        <end position="167"/>
    </location>
</feature>
<feature type="region of interest" description="Disordered" evidence="1">
    <location>
        <begin position="146"/>
        <end position="167"/>
    </location>
</feature>
<evidence type="ECO:0008006" key="4">
    <source>
        <dbReference type="Google" id="ProtNLM"/>
    </source>
</evidence>
<reference evidence="2 3" key="1">
    <citation type="journal article" date="2019" name="Nat. Ecol. Evol.">
        <title>Megaphylogeny resolves global patterns of mushroom evolution.</title>
        <authorList>
            <person name="Varga T."/>
            <person name="Krizsan K."/>
            <person name="Foldi C."/>
            <person name="Dima B."/>
            <person name="Sanchez-Garcia M."/>
            <person name="Sanchez-Ramirez S."/>
            <person name="Szollosi G.J."/>
            <person name="Szarkandi J.G."/>
            <person name="Papp V."/>
            <person name="Albert L."/>
            <person name="Andreopoulos W."/>
            <person name="Angelini C."/>
            <person name="Antonin V."/>
            <person name="Barry K.W."/>
            <person name="Bougher N.L."/>
            <person name="Buchanan P."/>
            <person name="Buyck B."/>
            <person name="Bense V."/>
            <person name="Catcheside P."/>
            <person name="Chovatia M."/>
            <person name="Cooper J."/>
            <person name="Damon W."/>
            <person name="Desjardin D."/>
            <person name="Finy P."/>
            <person name="Geml J."/>
            <person name="Haridas S."/>
            <person name="Hughes K."/>
            <person name="Justo A."/>
            <person name="Karasinski D."/>
            <person name="Kautmanova I."/>
            <person name="Kiss B."/>
            <person name="Kocsube S."/>
            <person name="Kotiranta H."/>
            <person name="LaButti K.M."/>
            <person name="Lechner B.E."/>
            <person name="Liimatainen K."/>
            <person name="Lipzen A."/>
            <person name="Lukacs Z."/>
            <person name="Mihaltcheva S."/>
            <person name="Morgado L.N."/>
            <person name="Niskanen T."/>
            <person name="Noordeloos M.E."/>
            <person name="Ohm R.A."/>
            <person name="Ortiz-Santana B."/>
            <person name="Ovrebo C."/>
            <person name="Racz N."/>
            <person name="Riley R."/>
            <person name="Savchenko A."/>
            <person name="Shiryaev A."/>
            <person name="Soop K."/>
            <person name="Spirin V."/>
            <person name="Szebenyi C."/>
            <person name="Tomsovsky M."/>
            <person name="Tulloss R.E."/>
            <person name="Uehling J."/>
            <person name="Grigoriev I.V."/>
            <person name="Vagvolgyi C."/>
            <person name="Papp T."/>
            <person name="Martin F.M."/>
            <person name="Miettinen O."/>
            <person name="Hibbett D.S."/>
            <person name="Nagy L.G."/>
        </authorList>
    </citation>
    <scope>NUCLEOTIDE SEQUENCE [LARGE SCALE GENOMIC DNA]</scope>
    <source>
        <strain evidence="2 3">FP101781</strain>
    </source>
</reference>
<name>A0A4Y7T3W4_COPMI</name>
<feature type="region of interest" description="Disordered" evidence="1">
    <location>
        <begin position="78"/>
        <end position="132"/>
    </location>
</feature>
<sequence>MDQLPAELWIYICSLACTDGGPTGRSLSLVSRRFNELSKPYTLQCLALTTPKQVRLLGDILERPGSQGGVKSLFISCPDLSQDGDDDDGDYVDVGSDSKTESTSSSDSEEKSPEGEGMDVGGDTDDGEGGDYLPLYLEERAKIAQEPTETAAHGSEGSSPMSTDESHLAQLSQLDEVIRKKDENAIDNLLRLLKLVSDTLLILSVHWTSMESYLIEEMIPSLPNLQELCIYRAFTGEDEVEPQTEEPAPLLFPSLKRLHFGGYADERPGSFSQYLSGLAPSLTELRCSIFDLPELENGAENRLPPTVSRIIFEMSTLSQYNAEIMPSEGAMASLVSGGDGTASPIKLEFPGLERPYGMGEWERQWLSRADGGCGCW</sequence>
<comment type="caution">
    <text evidence="2">The sequence shown here is derived from an EMBL/GenBank/DDBJ whole genome shotgun (WGS) entry which is preliminary data.</text>
</comment>
<evidence type="ECO:0000256" key="1">
    <source>
        <dbReference type="SAM" id="MobiDB-lite"/>
    </source>
</evidence>
<gene>
    <name evidence="2" type="ORF">FA13DRAFT_761498</name>
</gene>
<protein>
    <recommendedName>
        <fullName evidence="4">F-box domain-containing protein</fullName>
    </recommendedName>
</protein>
<feature type="compositionally biased region" description="Low complexity" evidence="1">
    <location>
        <begin position="92"/>
        <end position="106"/>
    </location>
</feature>
<organism evidence="2 3">
    <name type="scientific">Coprinellus micaceus</name>
    <name type="common">Glistening ink-cap mushroom</name>
    <name type="synonym">Coprinus micaceus</name>
    <dbReference type="NCBI Taxonomy" id="71717"/>
    <lineage>
        <taxon>Eukaryota</taxon>
        <taxon>Fungi</taxon>
        <taxon>Dikarya</taxon>
        <taxon>Basidiomycota</taxon>
        <taxon>Agaricomycotina</taxon>
        <taxon>Agaricomycetes</taxon>
        <taxon>Agaricomycetidae</taxon>
        <taxon>Agaricales</taxon>
        <taxon>Agaricineae</taxon>
        <taxon>Psathyrellaceae</taxon>
        <taxon>Coprinellus</taxon>
    </lineage>
</organism>
<feature type="compositionally biased region" description="Acidic residues" evidence="1">
    <location>
        <begin position="82"/>
        <end position="91"/>
    </location>
</feature>
<accession>A0A4Y7T3W4</accession>
<proteinExistence type="predicted"/>
<dbReference type="OrthoDB" id="3256367at2759"/>
<evidence type="ECO:0000313" key="2">
    <source>
        <dbReference type="EMBL" id="TEB28857.1"/>
    </source>
</evidence>
<dbReference type="AlphaFoldDB" id="A0A4Y7T3W4"/>
<dbReference type="STRING" id="71717.A0A4Y7T3W4"/>
<keyword evidence="3" id="KW-1185">Reference proteome</keyword>
<dbReference type="EMBL" id="QPFP01000030">
    <property type="protein sequence ID" value="TEB28857.1"/>
    <property type="molecule type" value="Genomic_DNA"/>
</dbReference>
<dbReference type="Proteomes" id="UP000298030">
    <property type="component" value="Unassembled WGS sequence"/>
</dbReference>
<evidence type="ECO:0000313" key="3">
    <source>
        <dbReference type="Proteomes" id="UP000298030"/>
    </source>
</evidence>